<keyword evidence="2" id="KW-1185">Reference proteome</keyword>
<proteinExistence type="predicted"/>
<dbReference type="EMBL" id="BMME01000001">
    <property type="protein sequence ID" value="GGK02627.1"/>
    <property type="molecule type" value="Genomic_DNA"/>
</dbReference>
<comment type="caution">
    <text evidence="1">The sequence shown here is derived from an EMBL/GenBank/DDBJ whole genome shotgun (WGS) entry which is preliminary data.</text>
</comment>
<accession>A0ABQ2E9M9</accession>
<reference evidence="2" key="1">
    <citation type="journal article" date="2019" name="Int. J. Syst. Evol. Microbiol.">
        <title>The Global Catalogue of Microorganisms (GCM) 10K type strain sequencing project: providing services to taxonomists for standard genome sequencing and annotation.</title>
        <authorList>
            <consortium name="The Broad Institute Genomics Platform"/>
            <consortium name="The Broad Institute Genome Sequencing Center for Infectious Disease"/>
            <person name="Wu L."/>
            <person name="Ma J."/>
        </authorList>
    </citation>
    <scope>NUCLEOTIDE SEQUENCE [LARGE SCALE GENOMIC DNA]</scope>
    <source>
        <strain evidence="2">CGMCC 1.8985</strain>
    </source>
</reference>
<dbReference type="Proteomes" id="UP000599009">
    <property type="component" value="Unassembled WGS sequence"/>
</dbReference>
<evidence type="ECO:0000313" key="1">
    <source>
        <dbReference type="EMBL" id="GGK02627.1"/>
    </source>
</evidence>
<sequence length="134" mass="15062">MIQAENVRYEYAQVLRAEPVYQTLRATSMVERCEQSSMVGPEEGEERRGLSRVVGAVRDVLTPNRSDSAPDVDGDGEGDCRLVPVEREFRRPIAYDVDYLVRGVKYRSRLPKDPGNRLRVKVAVTPVVPEGNAE</sequence>
<gene>
    <name evidence="1" type="ORF">GCM10011394_09580</name>
</gene>
<name>A0ABQ2E9M9_9GAMM</name>
<evidence type="ECO:0000313" key="2">
    <source>
        <dbReference type="Proteomes" id="UP000599009"/>
    </source>
</evidence>
<organism evidence="1 2">
    <name type="scientific">Luteimonas terricola</name>
    <dbReference type="NCBI Taxonomy" id="645597"/>
    <lineage>
        <taxon>Bacteria</taxon>
        <taxon>Pseudomonadati</taxon>
        <taxon>Pseudomonadota</taxon>
        <taxon>Gammaproteobacteria</taxon>
        <taxon>Lysobacterales</taxon>
        <taxon>Lysobacteraceae</taxon>
        <taxon>Luteimonas</taxon>
    </lineage>
</organism>
<protein>
    <submittedName>
        <fullName evidence="1">Uncharacterized protein</fullName>
    </submittedName>
</protein>